<organism evidence="14 15">
    <name type="scientific">Calidifontibacter indicus</name>
    <dbReference type="NCBI Taxonomy" id="419650"/>
    <lineage>
        <taxon>Bacteria</taxon>
        <taxon>Bacillati</taxon>
        <taxon>Actinomycetota</taxon>
        <taxon>Actinomycetes</taxon>
        <taxon>Micrococcales</taxon>
        <taxon>Dermacoccaceae</taxon>
        <taxon>Calidifontibacter</taxon>
    </lineage>
</organism>
<sequence>MTDEQVGSSQEEPTGPVVRDKRRIDPETGDLRSADAKQQEENIVSDQNSGSQSEPVVEADGGDSAFGGGVGDELPGREAEQSAEQGARTGVDEGASSDVNTEAVNDDAQPVADAPTAGSDVHPDTALAAERLADLQRLQAEYVNYKRRVDRDREQLRNNALAGFVESLLPVLDEIHLARQHGDLAEGTPFAKIAEKLDGILGKYGLSSFGEAGDAFDPMHHEALMHVEAEVPEGSEGTTVVQVMQPGYKVGERVVRPARVAVADPQ</sequence>
<feature type="compositionally biased region" description="Polar residues" evidence="13">
    <location>
        <begin position="1"/>
        <end position="12"/>
    </location>
</feature>
<dbReference type="SUPFAM" id="SSF58014">
    <property type="entry name" value="Coiled-coil domain of nucleotide exchange factor GrpE"/>
    <property type="match status" value="1"/>
</dbReference>
<proteinExistence type="inferred from homology"/>
<feature type="compositionally biased region" description="Polar residues" evidence="13">
    <location>
        <begin position="41"/>
        <end position="54"/>
    </location>
</feature>
<keyword evidence="6 10" id="KW-0143">Chaperone</keyword>
<dbReference type="InterPro" id="IPR009012">
    <property type="entry name" value="GrpE_head"/>
</dbReference>
<dbReference type="RefSeq" id="WP_245949893.1">
    <property type="nucleotide sequence ID" value="NZ_QTUA01000001.1"/>
</dbReference>
<evidence type="ECO:0000256" key="10">
    <source>
        <dbReference type="HAMAP-Rule" id="MF_01151"/>
    </source>
</evidence>
<protein>
    <recommendedName>
        <fullName evidence="8 10">Protein GrpE</fullName>
    </recommendedName>
    <alternativeName>
        <fullName evidence="9 10">HSP-70 cofactor</fullName>
    </alternativeName>
</protein>
<feature type="region of interest" description="Disordered" evidence="13">
    <location>
        <begin position="1"/>
        <end position="122"/>
    </location>
</feature>
<dbReference type="HAMAP" id="MF_01151">
    <property type="entry name" value="GrpE"/>
    <property type="match status" value="1"/>
</dbReference>
<dbReference type="Gene3D" id="2.30.22.10">
    <property type="entry name" value="Head domain of nucleotide exchange factor GrpE"/>
    <property type="match status" value="1"/>
</dbReference>
<keyword evidence="4 10" id="KW-0963">Cytoplasm</keyword>
<dbReference type="Gene3D" id="3.90.20.20">
    <property type="match status" value="1"/>
</dbReference>
<dbReference type="GO" id="GO:0000774">
    <property type="term" value="F:adenyl-nucleotide exchange factor activity"/>
    <property type="evidence" value="ECO:0007669"/>
    <property type="project" value="InterPro"/>
</dbReference>
<name>A0A3D9UIL4_9MICO</name>
<comment type="subcellular location">
    <subcellularLocation>
        <location evidence="1 10">Cytoplasm</location>
    </subcellularLocation>
</comment>
<evidence type="ECO:0000256" key="11">
    <source>
        <dbReference type="RuleBase" id="RU004478"/>
    </source>
</evidence>
<feature type="coiled-coil region" evidence="12">
    <location>
        <begin position="128"/>
        <end position="155"/>
    </location>
</feature>
<keyword evidence="5 10" id="KW-0346">Stress response</keyword>
<evidence type="ECO:0000313" key="15">
    <source>
        <dbReference type="Proteomes" id="UP000256253"/>
    </source>
</evidence>
<dbReference type="Pfam" id="PF01025">
    <property type="entry name" value="GrpE"/>
    <property type="match status" value="1"/>
</dbReference>
<dbReference type="GO" id="GO:0051087">
    <property type="term" value="F:protein-folding chaperone binding"/>
    <property type="evidence" value="ECO:0007669"/>
    <property type="project" value="InterPro"/>
</dbReference>
<evidence type="ECO:0000256" key="13">
    <source>
        <dbReference type="SAM" id="MobiDB-lite"/>
    </source>
</evidence>
<dbReference type="FunFam" id="2.30.22.10:FF:000001">
    <property type="entry name" value="Protein GrpE"/>
    <property type="match status" value="1"/>
</dbReference>
<evidence type="ECO:0000256" key="4">
    <source>
        <dbReference type="ARBA" id="ARBA00022490"/>
    </source>
</evidence>
<evidence type="ECO:0000256" key="1">
    <source>
        <dbReference type="ARBA" id="ARBA00004496"/>
    </source>
</evidence>
<evidence type="ECO:0000256" key="5">
    <source>
        <dbReference type="ARBA" id="ARBA00023016"/>
    </source>
</evidence>
<dbReference type="GO" id="GO:0051082">
    <property type="term" value="F:unfolded protein binding"/>
    <property type="evidence" value="ECO:0007669"/>
    <property type="project" value="TreeGrafter"/>
</dbReference>
<comment type="subunit">
    <text evidence="3 10">Homodimer.</text>
</comment>
<evidence type="ECO:0000256" key="12">
    <source>
        <dbReference type="SAM" id="Coils"/>
    </source>
</evidence>
<dbReference type="GO" id="GO:0006457">
    <property type="term" value="P:protein folding"/>
    <property type="evidence" value="ECO:0007669"/>
    <property type="project" value="InterPro"/>
</dbReference>
<evidence type="ECO:0000256" key="3">
    <source>
        <dbReference type="ARBA" id="ARBA00011738"/>
    </source>
</evidence>
<evidence type="ECO:0000256" key="2">
    <source>
        <dbReference type="ARBA" id="ARBA00009054"/>
    </source>
</evidence>
<dbReference type="InterPro" id="IPR000740">
    <property type="entry name" value="GrpE"/>
</dbReference>
<evidence type="ECO:0000256" key="6">
    <source>
        <dbReference type="ARBA" id="ARBA00023186"/>
    </source>
</evidence>
<evidence type="ECO:0000256" key="7">
    <source>
        <dbReference type="ARBA" id="ARBA00053401"/>
    </source>
</evidence>
<reference evidence="14 15" key="1">
    <citation type="submission" date="2018-08" db="EMBL/GenBank/DDBJ databases">
        <title>Sequencing the genomes of 1000 actinobacteria strains.</title>
        <authorList>
            <person name="Klenk H.-P."/>
        </authorList>
    </citation>
    <scope>NUCLEOTIDE SEQUENCE [LARGE SCALE GENOMIC DNA]</scope>
    <source>
        <strain evidence="14 15">DSM 22967</strain>
    </source>
</reference>
<gene>
    <name evidence="10" type="primary">grpE</name>
    <name evidence="14" type="ORF">DFJ65_0069</name>
</gene>
<comment type="caution">
    <text evidence="14">The sequence shown here is derived from an EMBL/GenBank/DDBJ whole genome shotgun (WGS) entry which is preliminary data.</text>
</comment>
<evidence type="ECO:0000256" key="9">
    <source>
        <dbReference type="ARBA" id="ARBA00076414"/>
    </source>
</evidence>
<keyword evidence="15" id="KW-1185">Reference proteome</keyword>
<dbReference type="Proteomes" id="UP000256253">
    <property type="component" value="Unassembled WGS sequence"/>
</dbReference>
<feature type="compositionally biased region" description="Basic and acidic residues" evidence="13">
    <location>
        <begin position="18"/>
        <end position="40"/>
    </location>
</feature>
<comment type="similarity">
    <text evidence="2 10 11">Belongs to the GrpE family.</text>
</comment>
<dbReference type="PRINTS" id="PR00773">
    <property type="entry name" value="GRPEPROTEIN"/>
</dbReference>
<evidence type="ECO:0000313" key="14">
    <source>
        <dbReference type="EMBL" id="REF29137.1"/>
    </source>
</evidence>
<dbReference type="GO" id="GO:0005737">
    <property type="term" value="C:cytoplasm"/>
    <property type="evidence" value="ECO:0007669"/>
    <property type="project" value="UniProtKB-SubCell"/>
</dbReference>
<dbReference type="CDD" id="cd00446">
    <property type="entry name" value="GrpE"/>
    <property type="match status" value="1"/>
</dbReference>
<dbReference type="SUPFAM" id="SSF51064">
    <property type="entry name" value="Head domain of nucleotide exchange factor GrpE"/>
    <property type="match status" value="1"/>
</dbReference>
<evidence type="ECO:0000256" key="8">
    <source>
        <dbReference type="ARBA" id="ARBA00072274"/>
    </source>
</evidence>
<keyword evidence="12" id="KW-0175">Coiled coil</keyword>
<dbReference type="AlphaFoldDB" id="A0A3D9UIL4"/>
<dbReference type="GO" id="GO:0042803">
    <property type="term" value="F:protein homodimerization activity"/>
    <property type="evidence" value="ECO:0007669"/>
    <property type="project" value="InterPro"/>
</dbReference>
<dbReference type="EMBL" id="QTUA01000001">
    <property type="protein sequence ID" value="REF29137.1"/>
    <property type="molecule type" value="Genomic_DNA"/>
</dbReference>
<dbReference type="InterPro" id="IPR013805">
    <property type="entry name" value="GrpE_CC"/>
</dbReference>
<dbReference type="PANTHER" id="PTHR21237:SF23">
    <property type="entry name" value="GRPE PROTEIN HOMOLOG, MITOCHONDRIAL"/>
    <property type="match status" value="1"/>
</dbReference>
<accession>A0A3D9UIL4</accession>
<dbReference type="PANTHER" id="PTHR21237">
    <property type="entry name" value="GRPE PROTEIN"/>
    <property type="match status" value="1"/>
</dbReference>
<comment type="function">
    <text evidence="7 10">Participates actively in the response to hyperosmotic and heat shock by preventing the aggregation of stress-denatured proteins, in association with DnaK and GrpE. It is the nucleotide exchange factor for DnaK and may function as a thermosensor. Unfolded proteins bind initially to DnaJ; upon interaction with the DnaJ-bound protein, DnaK hydrolyzes its bound ATP, resulting in the formation of a stable complex. GrpE releases ADP from DnaK; ATP binding to DnaK triggers the release of the substrate protein, thus completing the reaction cycle. Several rounds of ATP-dependent interactions between DnaJ, DnaK and GrpE are required for fully efficient folding.</text>
</comment>